<dbReference type="Proteomes" id="UP000078383">
    <property type="component" value="Unassembled WGS sequence"/>
</dbReference>
<dbReference type="EMBL" id="CZBX01000008">
    <property type="protein sequence ID" value="CUQ89109.1"/>
    <property type="molecule type" value="Genomic_DNA"/>
</dbReference>
<dbReference type="OrthoDB" id="1706761at2"/>
<feature type="transmembrane region" description="Helical" evidence="1">
    <location>
        <begin position="204"/>
        <end position="226"/>
    </location>
</feature>
<evidence type="ECO:0000256" key="1">
    <source>
        <dbReference type="SAM" id="Phobius"/>
    </source>
</evidence>
<evidence type="ECO:0000313" key="4">
    <source>
        <dbReference type="EMBL" id="VUX02171.1"/>
    </source>
</evidence>
<dbReference type="Pfam" id="PF09546">
    <property type="entry name" value="Spore_III_AE"/>
    <property type="match status" value="1"/>
</dbReference>
<feature type="transmembrane region" description="Helical" evidence="1">
    <location>
        <begin position="325"/>
        <end position="356"/>
    </location>
</feature>
<protein>
    <submittedName>
        <fullName evidence="3">Stage III sporulation protein AE</fullName>
    </submittedName>
</protein>
<feature type="signal peptide" evidence="2">
    <location>
        <begin position="1"/>
        <end position="29"/>
    </location>
</feature>
<dbReference type="AlphaFoldDB" id="A0A174ZWH0"/>
<sequence length="401" mass="44459">MKREKHFWKKLFCFVFLFTVVTGCGSVYAAEHGTVEEKETEDRSGMLEDELEQMEESLLDEFDFRQIDQLSGETELGEKVRFRDLTEMLISGNTKELGERFLEFFSGQVFSVFQKGRKNLARLLLITVAAAFFSNFTSIFQNRQTAEAGFYILYLVVIAICLEAYQSMNLYAEEKTGELVQLMQVFCPSFFLAVAFTGKSSSALMFYNTILFLIYLVELLVLHFLLPAVKIYGMVRVLSCLTGEDLFSEFAELLEKCIQWSLKSMIAAVSGISLIRGFLNPAIDSLKMTAAGRTLEAVPWIGDVAGGTMDVALGVAVLLKNGIGVAGMIFIAVLALIPLVEFLILAFLYQLVAALVQPVSDRRITTCISGVSSGYQLMVKVIASTTLLFVLSIALVVAVTS</sequence>
<evidence type="ECO:0000313" key="5">
    <source>
        <dbReference type="Proteomes" id="UP000078383"/>
    </source>
</evidence>
<keyword evidence="6" id="KW-1185">Reference proteome</keyword>
<accession>A0A174ZWH0</accession>
<evidence type="ECO:0000256" key="2">
    <source>
        <dbReference type="SAM" id="SignalP"/>
    </source>
</evidence>
<evidence type="ECO:0000313" key="6">
    <source>
        <dbReference type="Proteomes" id="UP000363661"/>
    </source>
</evidence>
<keyword evidence="1" id="KW-0812">Transmembrane</keyword>
<keyword evidence="1" id="KW-0472">Membrane</keyword>
<dbReference type="RefSeq" id="WP_055172688.1">
    <property type="nucleotide sequence ID" value="NZ_CABHNA010000039.1"/>
</dbReference>
<gene>
    <name evidence="3" type="primary">spoIIIAE</name>
    <name evidence="3" type="ORF">ERS852502_01899</name>
    <name evidence="4" type="ORF">RTSSTS7063_00927</name>
</gene>
<dbReference type="Proteomes" id="UP000363661">
    <property type="component" value="Unassembled WGS sequence"/>
</dbReference>
<organism evidence="3 5">
    <name type="scientific">[Ruminococcus] torques</name>
    <dbReference type="NCBI Taxonomy" id="33039"/>
    <lineage>
        <taxon>Bacteria</taxon>
        <taxon>Bacillati</taxon>
        <taxon>Bacillota</taxon>
        <taxon>Clostridia</taxon>
        <taxon>Lachnospirales</taxon>
        <taxon>Lachnospiraceae</taxon>
        <taxon>Mediterraneibacter</taxon>
    </lineage>
</organism>
<dbReference type="PROSITE" id="PS51257">
    <property type="entry name" value="PROKAR_LIPOPROTEIN"/>
    <property type="match status" value="1"/>
</dbReference>
<reference evidence="3 5" key="1">
    <citation type="submission" date="2015-09" db="EMBL/GenBank/DDBJ databases">
        <authorList>
            <consortium name="Pathogen Informatics"/>
        </authorList>
    </citation>
    <scope>NUCLEOTIDE SEQUENCE [LARGE SCALE GENOMIC DNA]</scope>
    <source>
        <strain evidence="3 5">2789STDY5834889</strain>
    </source>
</reference>
<dbReference type="EMBL" id="CABHNA010000039">
    <property type="protein sequence ID" value="VUX02171.1"/>
    <property type="molecule type" value="Genomic_DNA"/>
</dbReference>
<name>A0A174ZWH0_9FIRM</name>
<feature type="transmembrane region" description="Helical" evidence="1">
    <location>
        <begin position="300"/>
        <end position="319"/>
    </location>
</feature>
<feature type="transmembrane region" description="Helical" evidence="1">
    <location>
        <begin position="377"/>
        <end position="399"/>
    </location>
</feature>
<evidence type="ECO:0000313" key="3">
    <source>
        <dbReference type="EMBL" id="CUQ89109.1"/>
    </source>
</evidence>
<dbReference type="InterPro" id="IPR014194">
    <property type="entry name" value="Spore_III_AE"/>
</dbReference>
<proteinExistence type="predicted"/>
<feature type="chain" id="PRO_5042333658" evidence="2">
    <location>
        <begin position="30"/>
        <end position="401"/>
    </location>
</feature>
<feature type="transmembrane region" description="Helical" evidence="1">
    <location>
        <begin position="148"/>
        <end position="167"/>
    </location>
</feature>
<feature type="transmembrane region" description="Helical" evidence="1">
    <location>
        <begin position="120"/>
        <end position="136"/>
    </location>
</feature>
<feature type="transmembrane region" description="Helical" evidence="1">
    <location>
        <begin position="179"/>
        <end position="197"/>
    </location>
</feature>
<keyword evidence="1" id="KW-1133">Transmembrane helix</keyword>
<reference evidence="4 6" key="2">
    <citation type="submission" date="2019-07" db="EMBL/GenBank/DDBJ databases">
        <authorList>
            <person name="Hibberd C M."/>
            <person name="Gehrig L. J."/>
            <person name="Chang H.-W."/>
            <person name="Venkatesh S."/>
        </authorList>
    </citation>
    <scope>NUCLEOTIDE SEQUENCE [LARGE SCALE GENOMIC DNA]</scope>
    <source>
        <strain evidence="4">Ruminococcus_torques_SSTS_Bg7063</strain>
    </source>
</reference>
<keyword evidence="2" id="KW-0732">Signal</keyword>